<dbReference type="AlphaFoldDB" id="A0A9W6X524"/>
<evidence type="ECO:0000313" key="1">
    <source>
        <dbReference type="EMBL" id="GMF31079.1"/>
    </source>
</evidence>
<name>A0A9W6X524_9STRA</name>
<gene>
    <name evidence="1" type="ORF">Pfra01_000702800</name>
</gene>
<reference evidence="1" key="1">
    <citation type="submission" date="2023-04" db="EMBL/GenBank/DDBJ databases">
        <title>Phytophthora fragariaefolia NBRC 109709.</title>
        <authorList>
            <person name="Ichikawa N."/>
            <person name="Sato H."/>
            <person name="Tonouchi N."/>
        </authorList>
    </citation>
    <scope>NUCLEOTIDE SEQUENCE</scope>
    <source>
        <strain evidence="1">NBRC 109709</strain>
    </source>
</reference>
<proteinExistence type="predicted"/>
<accession>A0A9W6X524</accession>
<evidence type="ECO:0000313" key="2">
    <source>
        <dbReference type="Proteomes" id="UP001165121"/>
    </source>
</evidence>
<dbReference type="EMBL" id="BSXT01000615">
    <property type="protein sequence ID" value="GMF31079.1"/>
    <property type="molecule type" value="Genomic_DNA"/>
</dbReference>
<dbReference type="Proteomes" id="UP001165121">
    <property type="component" value="Unassembled WGS sequence"/>
</dbReference>
<dbReference type="OrthoDB" id="129084at2759"/>
<sequence>MFRVRTNNNVSARNAKIKKPDSSAPLIPAEWRRYPKTLVCTHAGAFRTRGHGKRPCQESMSLKYKAQQVYTGKCSLKWHYIGLSVFNTETPDNCKTMVPVNENKQQIDKTVKWAESIDFGTQVPEHLRTQKADNLMPYVANKSGMPCVSNDVSHWLPTSRNSDVSLKWYSMSGIGIEARVRVAIAILFGITIVTPR</sequence>
<organism evidence="1 2">
    <name type="scientific">Phytophthora fragariaefolia</name>
    <dbReference type="NCBI Taxonomy" id="1490495"/>
    <lineage>
        <taxon>Eukaryota</taxon>
        <taxon>Sar</taxon>
        <taxon>Stramenopiles</taxon>
        <taxon>Oomycota</taxon>
        <taxon>Peronosporomycetes</taxon>
        <taxon>Peronosporales</taxon>
        <taxon>Peronosporaceae</taxon>
        <taxon>Phytophthora</taxon>
    </lineage>
</organism>
<keyword evidence="2" id="KW-1185">Reference proteome</keyword>
<protein>
    <submittedName>
        <fullName evidence="1">Unnamed protein product</fullName>
    </submittedName>
</protein>
<comment type="caution">
    <text evidence="1">The sequence shown here is derived from an EMBL/GenBank/DDBJ whole genome shotgun (WGS) entry which is preliminary data.</text>
</comment>